<feature type="transmembrane region" description="Helical" evidence="2">
    <location>
        <begin position="208"/>
        <end position="228"/>
    </location>
</feature>
<feature type="compositionally biased region" description="Low complexity" evidence="1">
    <location>
        <begin position="159"/>
        <end position="187"/>
    </location>
</feature>
<dbReference type="EMBL" id="LFJC01000003">
    <property type="protein sequence ID" value="PIT01700.1"/>
    <property type="molecule type" value="Genomic_DNA"/>
</dbReference>
<comment type="caution">
    <text evidence="4">The sequence shown here is derived from an EMBL/GenBank/DDBJ whole genome shotgun (WGS) entry which is preliminary data.</text>
</comment>
<evidence type="ECO:0000313" key="5">
    <source>
        <dbReference type="Proteomes" id="UP000228930"/>
    </source>
</evidence>
<keyword evidence="2" id="KW-1133">Transmembrane helix</keyword>
<evidence type="ECO:0000256" key="1">
    <source>
        <dbReference type="SAM" id="MobiDB-lite"/>
    </source>
</evidence>
<feature type="compositionally biased region" description="Low complexity" evidence="1">
    <location>
        <begin position="396"/>
        <end position="407"/>
    </location>
</feature>
<feature type="compositionally biased region" description="Low complexity" evidence="1">
    <location>
        <begin position="123"/>
        <end position="133"/>
    </location>
</feature>
<evidence type="ECO:0000313" key="4">
    <source>
        <dbReference type="EMBL" id="PIT01700.1"/>
    </source>
</evidence>
<feature type="chain" id="PRO_5014973501" evidence="3">
    <location>
        <begin position="32"/>
        <end position="407"/>
    </location>
</feature>
<feature type="compositionally biased region" description="Polar residues" evidence="1">
    <location>
        <begin position="82"/>
        <end position="106"/>
    </location>
</feature>
<proteinExistence type="predicted"/>
<dbReference type="Proteomes" id="UP000228930">
    <property type="component" value="Unassembled WGS sequence"/>
</dbReference>
<evidence type="ECO:0000256" key="2">
    <source>
        <dbReference type="SAM" id="Phobius"/>
    </source>
</evidence>
<keyword evidence="2" id="KW-0472">Membrane</keyword>
<evidence type="ECO:0000256" key="3">
    <source>
        <dbReference type="SAM" id="SignalP"/>
    </source>
</evidence>
<gene>
    <name evidence="4" type="ORF">TSA1_13665</name>
</gene>
<feature type="region of interest" description="Disordered" evidence="1">
    <location>
        <begin position="377"/>
        <end position="407"/>
    </location>
</feature>
<feature type="region of interest" description="Disordered" evidence="1">
    <location>
        <begin position="339"/>
        <end position="360"/>
    </location>
</feature>
<name>A0A2M6UAR2_9BRAD</name>
<keyword evidence="3" id="KW-0732">Signal</keyword>
<dbReference type="AlphaFoldDB" id="A0A2M6UAR2"/>
<reference evidence="4 5" key="1">
    <citation type="submission" date="2015-06" db="EMBL/GenBank/DDBJ databases">
        <title>Comparative genome analysis of nirS-carrying Bradyrhizobium sp. strains.</title>
        <authorList>
            <person name="Ishii S."/>
            <person name="Jang J."/>
            <person name="Nishizawa T."/>
            <person name="Senoo K."/>
        </authorList>
    </citation>
    <scope>NUCLEOTIDE SEQUENCE [LARGE SCALE GENOMIC DNA]</scope>
    <source>
        <strain evidence="4 5">TSA1</strain>
    </source>
</reference>
<accession>A0A2M6UAR2</accession>
<sequence length="407" mass="42566">MGNRTAKFVSALVGSLIAGAPLAAVSQNAPAGTSAASQAADCLASPKGTAPQGQHWYYRLDRTTKRQCWYLRAASDKDGAKATQTAQATVDASSDSPAQPPQQTVQDARAEYVGPRSTAAPRAPNAITSAAPANPTPPQQPASQADNNAPQAPATPAWPDVSAASPAPQPAPAIAVAAAQPNAKPSKSPAPLPPAATDGATDKPGVQLLLLVIGGALALAGILASVVYRFAGGRVRIQATDRRGHWNDWTPQDHEGSRAPWHEPALVPHAQVGPVDFDEVRPPQTAQLAAFTREISRLAAQSASVRSETTALEANELDEADIFNGEFEIEAAPPRLAARETDADKPVARKDDHGDQDMQFEDNVDVDVITAMLERLAQQGPQLPQPRPEAALANFARSQRGQSAARA</sequence>
<protein>
    <submittedName>
        <fullName evidence="4">Uncharacterized protein</fullName>
    </submittedName>
</protein>
<dbReference type="RefSeq" id="WP_174718899.1">
    <property type="nucleotide sequence ID" value="NZ_LFJC01000003.1"/>
</dbReference>
<feature type="region of interest" description="Disordered" evidence="1">
    <location>
        <begin position="76"/>
        <end position="199"/>
    </location>
</feature>
<organism evidence="4 5">
    <name type="scientific">Bradyrhizobium nitroreducens</name>
    <dbReference type="NCBI Taxonomy" id="709803"/>
    <lineage>
        <taxon>Bacteria</taxon>
        <taxon>Pseudomonadati</taxon>
        <taxon>Pseudomonadota</taxon>
        <taxon>Alphaproteobacteria</taxon>
        <taxon>Hyphomicrobiales</taxon>
        <taxon>Nitrobacteraceae</taxon>
        <taxon>Bradyrhizobium</taxon>
    </lineage>
</organism>
<feature type="signal peptide" evidence="3">
    <location>
        <begin position="1"/>
        <end position="31"/>
    </location>
</feature>
<keyword evidence="2" id="KW-0812">Transmembrane</keyword>
<keyword evidence="5" id="KW-1185">Reference proteome</keyword>
<feature type="compositionally biased region" description="Basic and acidic residues" evidence="1">
    <location>
        <begin position="339"/>
        <end position="356"/>
    </location>
</feature>